<keyword evidence="1" id="KW-0472">Membrane</keyword>
<sequence length="29" mass="3582">MHKVVIFTRHSLLGICSFQHFFYFLFSYL</sequence>
<dbReference type="AlphaFoldDB" id="A0A2P2PPR6"/>
<feature type="transmembrane region" description="Helical" evidence="1">
    <location>
        <begin position="12"/>
        <end position="28"/>
    </location>
</feature>
<accession>A0A2P2PPR6</accession>
<evidence type="ECO:0000313" key="2">
    <source>
        <dbReference type="EMBL" id="MBX56703.1"/>
    </source>
</evidence>
<keyword evidence="1" id="KW-0812">Transmembrane</keyword>
<organism evidence="2">
    <name type="scientific">Rhizophora mucronata</name>
    <name type="common">Asiatic mangrove</name>
    <dbReference type="NCBI Taxonomy" id="61149"/>
    <lineage>
        <taxon>Eukaryota</taxon>
        <taxon>Viridiplantae</taxon>
        <taxon>Streptophyta</taxon>
        <taxon>Embryophyta</taxon>
        <taxon>Tracheophyta</taxon>
        <taxon>Spermatophyta</taxon>
        <taxon>Magnoliopsida</taxon>
        <taxon>eudicotyledons</taxon>
        <taxon>Gunneridae</taxon>
        <taxon>Pentapetalae</taxon>
        <taxon>rosids</taxon>
        <taxon>fabids</taxon>
        <taxon>Malpighiales</taxon>
        <taxon>Rhizophoraceae</taxon>
        <taxon>Rhizophora</taxon>
    </lineage>
</organism>
<dbReference type="EMBL" id="GGEC01076219">
    <property type="protein sequence ID" value="MBX56703.1"/>
    <property type="molecule type" value="Transcribed_RNA"/>
</dbReference>
<name>A0A2P2PPR6_RHIMU</name>
<reference evidence="2" key="1">
    <citation type="submission" date="2018-02" db="EMBL/GenBank/DDBJ databases">
        <title>Rhizophora mucronata_Transcriptome.</title>
        <authorList>
            <person name="Meera S.P."/>
            <person name="Sreeshan A."/>
            <person name="Augustine A."/>
        </authorList>
    </citation>
    <scope>NUCLEOTIDE SEQUENCE</scope>
    <source>
        <tissue evidence="2">Leaf</tissue>
    </source>
</reference>
<proteinExistence type="predicted"/>
<keyword evidence="1" id="KW-1133">Transmembrane helix</keyword>
<protein>
    <submittedName>
        <fullName evidence="2">Uncharacterized protein</fullName>
    </submittedName>
</protein>
<evidence type="ECO:0000256" key="1">
    <source>
        <dbReference type="SAM" id="Phobius"/>
    </source>
</evidence>